<protein>
    <submittedName>
        <fullName evidence="2">Uncharacterized protein</fullName>
    </submittedName>
</protein>
<evidence type="ECO:0000313" key="3">
    <source>
        <dbReference type="Proteomes" id="UP001189429"/>
    </source>
</evidence>
<evidence type="ECO:0000313" key="2">
    <source>
        <dbReference type="EMBL" id="CAK0822848.1"/>
    </source>
</evidence>
<comment type="caution">
    <text evidence="2">The sequence shown here is derived from an EMBL/GenBank/DDBJ whole genome shotgun (WGS) entry which is preliminary data.</text>
</comment>
<feature type="coiled-coil region" evidence="1">
    <location>
        <begin position="70"/>
        <end position="153"/>
    </location>
</feature>
<dbReference type="Proteomes" id="UP001189429">
    <property type="component" value="Unassembled WGS sequence"/>
</dbReference>
<keyword evidence="1" id="KW-0175">Coiled coil</keyword>
<proteinExistence type="predicted"/>
<keyword evidence="3" id="KW-1185">Reference proteome</keyword>
<name>A0ABN9RY27_9DINO</name>
<evidence type="ECO:0000256" key="1">
    <source>
        <dbReference type="SAM" id="Coils"/>
    </source>
</evidence>
<organism evidence="2 3">
    <name type="scientific">Prorocentrum cordatum</name>
    <dbReference type="NCBI Taxonomy" id="2364126"/>
    <lineage>
        <taxon>Eukaryota</taxon>
        <taxon>Sar</taxon>
        <taxon>Alveolata</taxon>
        <taxon>Dinophyceae</taxon>
        <taxon>Prorocentrales</taxon>
        <taxon>Prorocentraceae</taxon>
        <taxon>Prorocentrum</taxon>
    </lineage>
</organism>
<reference evidence="2" key="1">
    <citation type="submission" date="2023-10" db="EMBL/GenBank/DDBJ databases">
        <authorList>
            <person name="Chen Y."/>
            <person name="Shah S."/>
            <person name="Dougan E. K."/>
            <person name="Thang M."/>
            <person name="Chan C."/>
        </authorList>
    </citation>
    <scope>NUCLEOTIDE SEQUENCE [LARGE SCALE GENOMIC DNA]</scope>
</reference>
<gene>
    <name evidence="2" type="ORF">PCOR1329_LOCUS23756</name>
</gene>
<sequence length="157" mass="17446">MRKKAVALISAARAGKRPAERARLDFLSLALQGRGFSFAKVIAMIDGMVKLLGDEQVEDENKKEYCGKSLDTAEDKAKALTQKISDTETAIADAKETMEACVKEIDALQKGIKDLDKSVEEATEQRKEENDEYKELISSNSAAKELLEFAKNRLNKF</sequence>
<accession>A0ABN9RY27</accession>
<dbReference type="EMBL" id="CAUYUJ010008091">
    <property type="protein sequence ID" value="CAK0822848.1"/>
    <property type="molecule type" value="Genomic_DNA"/>
</dbReference>